<evidence type="ECO:0000313" key="2">
    <source>
        <dbReference type="EMBL" id="GGC96935.1"/>
    </source>
</evidence>
<comment type="caution">
    <text evidence="2">The sequence shown here is derived from an EMBL/GenBank/DDBJ whole genome shotgun (WGS) entry which is preliminary data.</text>
</comment>
<keyword evidence="1" id="KW-0472">Membrane</keyword>
<evidence type="ECO:0000256" key="1">
    <source>
        <dbReference type="SAM" id="Phobius"/>
    </source>
</evidence>
<feature type="transmembrane region" description="Helical" evidence="1">
    <location>
        <begin position="61"/>
        <end position="82"/>
    </location>
</feature>
<protein>
    <submittedName>
        <fullName evidence="2">Uncharacterized protein</fullName>
    </submittedName>
</protein>
<reference evidence="3" key="1">
    <citation type="journal article" date="2019" name="Int. J. Syst. Evol. Microbiol.">
        <title>The Global Catalogue of Microorganisms (GCM) 10K type strain sequencing project: providing services to taxonomists for standard genome sequencing and annotation.</title>
        <authorList>
            <consortium name="The Broad Institute Genomics Platform"/>
            <consortium name="The Broad Institute Genome Sequencing Center for Infectious Disease"/>
            <person name="Wu L."/>
            <person name="Ma J."/>
        </authorList>
    </citation>
    <scope>NUCLEOTIDE SEQUENCE [LARGE SCALE GENOMIC DNA]</scope>
    <source>
        <strain evidence="3">CGMCC 1.12482</strain>
    </source>
</reference>
<sequence length="95" mass="10373">MPTPRTYARKLFAPLLDRLEGGDQPYRYTPKARLILWVTGLLFLALATGLAVLLPEGTDPAVLLPIGIFGLVGLFAIIVAWLGTERAVARVWGSR</sequence>
<accession>A0ABQ1PGY2</accession>
<proteinExistence type="predicted"/>
<feature type="transmembrane region" description="Helical" evidence="1">
    <location>
        <begin position="34"/>
        <end position="55"/>
    </location>
</feature>
<dbReference type="RefSeq" id="WP_150279375.1">
    <property type="nucleotide sequence ID" value="NZ_BMFF01000003.1"/>
</dbReference>
<organism evidence="2 3">
    <name type="scientific">Halopseudomonas salina</name>
    <dbReference type="NCBI Taxonomy" id="1323744"/>
    <lineage>
        <taxon>Bacteria</taxon>
        <taxon>Pseudomonadati</taxon>
        <taxon>Pseudomonadota</taxon>
        <taxon>Gammaproteobacteria</taxon>
        <taxon>Pseudomonadales</taxon>
        <taxon>Pseudomonadaceae</taxon>
        <taxon>Halopseudomonas</taxon>
    </lineage>
</organism>
<dbReference type="EMBL" id="BMFF01000003">
    <property type="protein sequence ID" value="GGC96935.1"/>
    <property type="molecule type" value="Genomic_DNA"/>
</dbReference>
<dbReference type="Proteomes" id="UP000638188">
    <property type="component" value="Unassembled WGS sequence"/>
</dbReference>
<keyword evidence="1" id="KW-0812">Transmembrane</keyword>
<keyword evidence="1" id="KW-1133">Transmembrane helix</keyword>
<name>A0ABQ1PGY2_9GAMM</name>
<gene>
    <name evidence="2" type="ORF">GCM10007418_15430</name>
</gene>
<evidence type="ECO:0000313" key="3">
    <source>
        <dbReference type="Proteomes" id="UP000638188"/>
    </source>
</evidence>
<keyword evidence="3" id="KW-1185">Reference proteome</keyword>